<dbReference type="SUPFAM" id="SSF56300">
    <property type="entry name" value="Metallo-dependent phosphatases"/>
    <property type="match status" value="1"/>
</dbReference>
<evidence type="ECO:0000256" key="1">
    <source>
        <dbReference type="ARBA" id="ARBA00008950"/>
    </source>
</evidence>
<protein>
    <submittedName>
        <fullName evidence="3">Metallophosphoesterase family protein</fullName>
    </submittedName>
</protein>
<dbReference type="Gene3D" id="3.60.21.10">
    <property type="match status" value="1"/>
</dbReference>
<dbReference type="Proteomes" id="UP001596110">
    <property type="component" value="Unassembled WGS sequence"/>
</dbReference>
<reference evidence="4" key="1">
    <citation type="journal article" date="2019" name="Int. J. Syst. Evol. Microbiol.">
        <title>The Global Catalogue of Microorganisms (GCM) 10K type strain sequencing project: providing services to taxonomists for standard genome sequencing and annotation.</title>
        <authorList>
            <consortium name="The Broad Institute Genomics Platform"/>
            <consortium name="The Broad Institute Genome Sequencing Center for Infectious Disease"/>
            <person name="Wu L."/>
            <person name="Ma J."/>
        </authorList>
    </citation>
    <scope>NUCLEOTIDE SEQUENCE [LARGE SCALE GENOMIC DNA]</scope>
    <source>
        <strain evidence="4">DT43</strain>
    </source>
</reference>
<dbReference type="InterPro" id="IPR050126">
    <property type="entry name" value="Ap4A_hydrolase"/>
</dbReference>
<dbReference type="Pfam" id="PF12850">
    <property type="entry name" value="Metallophos_2"/>
    <property type="match status" value="1"/>
</dbReference>
<name>A0ABW0UDK4_9STRE</name>
<proteinExistence type="inferred from homology"/>
<dbReference type="PANTHER" id="PTHR42850:SF2">
    <property type="entry name" value="BLL5683 PROTEIN"/>
    <property type="match status" value="1"/>
</dbReference>
<gene>
    <name evidence="3" type="ORF">ACFPQ3_07475</name>
</gene>
<dbReference type="PANTHER" id="PTHR42850">
    <property type="entry name" value="METALLOPHOSPHOESTERASE"/>
    <property type="match status" value="1"/>
</dbReference>
<dbReference type="InterPro" id="IPR011152">
    <property type="entry name" value="Pesterase_MJ0912"/>
</dbReference>
<organism evidence="3 4">
    <name type="scientific">Streptococcus caledonicus</name>
    <dbReference type="NCBI Taxonomy" id="2614158"/>
    <lineage>
        <taxon>Bacteria</taxon>
        <taxon>Bacillati</taxon>
        <taxon>Bacillota</taxon>
        <taxon>Bacilli</taxon>
        <taxon>Lactobacillales</taxon>
        <taxon>Streptococcaceae</taxon>
        <taxon>Streptococcus</taxon>
    </lineage>
</organism>
<dbReference type="InterPro" id="IPR024654">
    <property type="entry name" value="Calcineurin-like_PHP_lpxH"/>
</dbReference>
<dbReference type="PIRSF" id="PIRSF000883">
    <property type="entry name" value="Pesterase_MJ0912"/>
    <property type="match status" value="1"/>
</dbReference>
<dbReference type="EMBL" id="JBHSOJ010000016">
    <property type="protein sequence ID" value="MFC5631417.1"/>
    <property type="molecule type" value="Genomic_DNA"/>
</dbReference>
<comment type="similarity">
    <text evidence="1">Belongs to the metallophosphoesterase superfamily. YfcE family.</text>
</comment>
<feature type="domain" description="Calcineurin-like phosphoesterase" evidence="2">
    <location>
        <begin position="2"/>
        <end position="208"/>
    </location>
</feature>
<dbReference type="InterPro" id="IPR029052">
    <property type="entry name" value="Metallo-depent_PP-like"/>
</dbReference>
<dbReference type="RefSeq" id="WP_156806631.1">
    <property type="nucleotide sequence ID" value="NZ_JBHSOJ010000016.1"/>
</dbReference>
<keyword evidence="4" id="KW-1185">Reference proteome</keyword>
<evidence type="ECO:0000259" key="2">
    <source>
        <dbReference type="Pfam" id="PF12850"/>
    </source>
</evidence>
<accession>A0ABW0UDK4</accession>
<evidence type="ECO:0000313" key="4">
    <source>
        <dbReference type="Proteomes" id="UP001596110"/>
    </source>
</evidence>
<sequence>MLKIAVLGDIHGNTTALEAVLADARAQAVNEYWILGDLLLPGHGRMELFNLLNEVNPTIKVRGNWDDCLLEVLNGDVGIEDCEEIYLNRLVQYAMEELTTESVTSIRETPMHVMSDREGISFSISHQLPEKNYGWELGPTASQETIDAFFGNYPCDVAIYGHTHIPVLRYSSKGQLLFNPGSVGNPFFPWEKLRHDLRAQYAILTVDEHGVSIDFRKVTYDVSLEVKCAKEKKLPFVDLYQSQVETGVNRVHDREWITTVIEENHYLDDVKGFKDNLLT</sequence>
<evidence type="ECO:0000313" key="3">
    <source>
        <dbReference type="EMBL" id="MFC5631417.1"/>
    </source>
</evidence>
<comment type="caution">
    <text evidence="3">The sequence shown here is derived from an EMBL/GenBank/DDBJ whole genome shotgun (WGS) entry which is preliminary data.</text>
</comment>